<dbReference type="PANTHER" id="PTHR20963">
    <property type="entry name" value="MULTIPLE INOSITOL POLYPHOSPHATE PHOSPHATASE-RELATED"/>
    <property type="match status" value="1"/>
</dbReference>
<dbReference type="Gene3D" id="3.40.50.1240">
    <property type="entry name" value="Phosphoglycerate mutase-like"/>
    <property type="match status" value="1"/>
</dbReference>
<reference evidence="4" key="2">
    <citation type="submission" date="2023-05" db="EMBL/GenBank/DDBJ databases">
        <authorList>
            <person name="Schelkunov M.I."/>
        </authorList>
    </citation>
    <scope>NUCLEOTIDE SEQUENCE</scope>
    <source>
        <strain evidence="4">Hsosn_3</strain>
        <tissue evidence="4">Leaf</tissue>
    </source>
</reference>
<protein>
    <recommendedName>
        <fullName evidence="6">Protein kinase domain-containing protein</fullName>
    </recommendedName>
</protein>
<proteinExistence type="predicted"/>
<name>A0AAD8HWI2_9APIA</name>
<keyword evidence="2" id="KW-0732">Signal</keyword>
<evidence type="ECO:0000313" key="5">
    <source>
        <dbReference type="Proteomes" id="UP001237642"/>
    </source>
</evidence>
<dbReference type="SUPFAM" id="SSF56112">
    <property type="entry name" value="Protein kinase-like (PK-like)"/>
    <property type="match status" value="1"/>
</dbReference>
<comment type="subcellular location">
    <subcellularLocation>
        <location evidence="1">Membrane</location>
    </subcellularLocation>
</comment>
<accession>A0AAD8HWI2</accession>
<evidence type="ECO:0000313" key="4">
    <source>
        <dbReference type="EMBL" id="KAK1374555.1"/>
    </source>
</evidence>
<dbReference type="InterPro" id="IPR029033">
    <property type="entry name" value="His_PPase_superfam"/>
</dbReference>
<gene>
    <name evidence="4" type="ORF">POM88_030748</name>
</gene>
<dbReference type="PANTHER" id="PTHR20963:SF8">
    <property type="entry name" value="MULTIPLE INOSITOL POLYPHOSPHATE PHOSPHATASE 1"/>
    <property type="match status" value="1"/>
</dbReference>
<dbReference type="EMBL" id="JAUIZM010000007">
    <property type="protein sequence ID" value="KAK1374555.1"/>
    <property type="molecule type" value="Genomic_DNA"/>
</dbReference>
<dbReference type="AlphaFoldDB" id="A0AAD8HWI2"/>
<sequence length="278" mass="30443">METLLQAAKEQKLSLQKIPSWISGWKSPWKGKVKGGELISEGETELYNLGIRVGKSFSELFSDDYHPDAYTIKAIQVYILGVSSPISNTLLQNFVSNTLANGGVKEIIDPAILHELSRDDAAQVEDCLSLIFNIGVKCASELPQFRPEISDVLSMLETFRIILQINTGRSETNANKSSPPAAVLTAQRNLKSLLTKKMAPTSSTISMLPSVTVSYMDLHKATNGLCITHLVGAGGYGSVYRGTFHQEHGRLLLRDSGIEDETGTTVAIKVFNLQRRGF</sequence>
<reference evidence="4" key="1">
    <citation type="submission" date="2023-02" db="EMBL/GenBank/DDBJ databases">
        <title>Genome of toxic invasive species Heracleum sosnowskyi carries increased number of genes despite the absence of recent whole-genome duplications.</title>
        <authorList>
            <person name="Schelkunov M."/>
            <person name="Shtratnikova V."/>
            <person name="Makarenko M."/>
            <person name="Klepikova A."/>
            <person name="Omelchenko D."/>
            <person name="Novikova G."/>
            <person name="Obukhova E."/>
            <person name="Bogdanov V."/>
            <person name="Penin A."/>
            <person name="Logacheva M."/>
        </authorList>
    </citation>
    <scope>NUCLEOTIDE SEQUENCE</scope>
    <source>
        <strain evidence="4">Hsosn_3</strain>
        <tissue evidence="4">Leaf</tissue>
    </source>
</reference>
<organism evidence="4 5">
    <name type="scientific">Heracleum sosnowskyi</name>
    <dbReference type="NCBI Taxonomy" id="360622"/>
    <lineage>
        <taxon>Eukaryota</taxon>
        <taxon>Viridiplantae</taxon>
        <taxon>Streptophyta</taxon>
        <taxon>Embryophyta</taxon>
        <taxon>Tracheophyta</taxon>
        <taxon>Spermatophyta</taxon>
        <taxon>Magnoliopsida</taxon>
        <taxon>eudicotyledons</taxon>
        <taxon>Gunneridae</taxon>
        <taxon>Pentapetalae</taxon>
        <taxon>asterids</taxon>
        <taxon>campanulids</taxon>
        <taxon>Apiales</taxon>
        <taxon>Apiaceae</taxon>
        <taxon>Apioideae</taxon>
        <taxon>apioid superclade</taxon>
        <taxon>Tordylieae</taxon>
        <taxon>Tordyliinae</taxon>
        <taxon>Heracleum</taxon>
    </lineage>
</organism>
<keyword evidence="5" id="KW-1185">Reference proteome</keyword>
<dbReference type="InterPro" id="IPR011009">
    <property type="entry name" value="Kinase-like_dom_sf"/>
</dbReference>
<dbReference type="GO" id="GO:0052745">
    <property type="term" value="F:inositol phosphate phosphatase activity"/>
    <property type="evidence" value="ECO:0007669"/>
    <property type="project" value="TreeGrafter"/>
</dbReference>
<dbReference type="GO" id="GO:0003993">
    <property type="term" value="F:acid phosphatase activity"/>
    <property type="evidence" value="ECO:0007669"/>
    <property type="project" value="TreeGrafter"/>
</dbReference>
<evidence type="ECO:0000256" key="2">
    <source>
        <dbReference type="ARBA" id="ARBA00022729"/>
    </source>
</evidence>
<keyword evidence="3" id="KW-0472">Membrane</keyword>
<dbReference type="Proteomes" id="UP001237642">
    <property type="component" value="Unassembled WGS sequence"/>
</dbReference>
<dbReference type="Gene3D" id="3.30.200.20">
    <property type="entry name" value="Phosphorylase Kinase, domain 1"/>
    <property type="match status" value="1"/>
</dbReference>
<dbReference type="GO" id="GO:0016020">
    <property type="term" value="C:membrane"/>
    <property type="evidence" value="ECO:0007669"/>
    <property type="project" value="UniProtKB-SubCell"/>
</dbReference>
<evidence type="ECO:0008006" key="6">
    <source>
        <dbReference type="Google" id="ProtNLM"/>
    </source>
</evidence>
<evidence type="ECO:0000256" key="1">
    <source>
        <dbReference type="ARBA" id="ARBA00004370"/>
    </source>
</evidence>
<evidence type="ECO:0000256" key="3">
    <source>
        <dbReference type="ARBA" id="ARBA00023136"/>
    </source>
</evidence>
<comment type="caution">
    <text evidence="4">The sequence shown here is derived from an EMBL/GenBank/DDBJ whole genome shotgun (WGS) entry which is preliminary data.</text>
</comment>